<keyword evidence="3" id="KW-1185">Reference proteome</keyword>
<gene>
    <name evidence="2" type="ORF">H1R13_11240</name>
</gene>
<feature type="domain" description="NodB homology" evidence="1">
    <location>
        <begin position="45"/>
        <end position="231"/>
    </location>
</feature>
<evidence type="ECO:0000313" key="3">
    <source>
        <dbReference type="Proteomes" id="UP000517694"/>
    </source>
</evidence>
<dbReference type="PROSITE" id="PS51677">
    <property type="entry name" value="NODB"/>
    <property type="match status" value="1"/>
</dbReference>
<dbReference type="PANTHER" id="PTHR10587:SF137">
    <property type="entry name" value="4-DEOXY-4-FORMAMIDO-L-ARABINOSE-PHOSPHOUNDECAPRENOL DEFORMYLASE ARND-RELATED"/>
    <property type="match status" value="1"/>
</dbReference>
<protein>
    <submittedName>
        <fullName evidence="2">Polysaccharide deacetylase family protein</fullName>
    </submittedName>
</protein>
<dbReference type="AlphaFoldDB" id="A0A7X1LQ03"/>
<comment type="caution">
    <text evidence="2">The sequence shown here is derived from an EMBL/GenBank/DDBJ whole genome shotgun (WGS) entry which is preliminary data.</text>
</comment>
<dbReference type="EMBL" id="JACMHY010000003">
    <property type="protein sequence ID" value="MBC2865555.1"/>
    <property type="molecule type" value="Genomic_DNA"/>
</dbReference>
<dbReference type="InterPro" id="IPR002509">
    <property type="entry name" value="NODB_dom"/>
</dbReference>
<dbReference type="OrthoDB" id="9763050at2"/>
<dbReference type="GO" id="GO:0005975">
    <property type="term" value="P:carbohydrate metabolic process"/>
    <property type="evidence" value="ECO:0007669"/>
    <property type="project" value="InterPro"/>
</dbReference>
<accession>A0A7X1LQ03</accession>
<reference evidence="2 3" key="1">
    <citation type="submission" date="2020-08" db="EMBL/GenBank/DDBJ databases">
        <title>Whole-Genome Sequence of French Clinical Streptomyces mexicanus Strain Q0842.</title>
        <authorList>
            <person name="Boxberger M."/>
            <person name="La Scola B."/>
        </authorList>
    </citation>
    <scope>NUCLEOTIDE SEQUENCE [LARGE SCALE GENOMIC DNA]</scope>
    <source>
        <strain evidence="2 3">Marseille-Q0842</strain>
    </source>
</reference>
<dbReference type="Proteomes" id="UP000517694">
    <property type="component" value="Unassembled WGS sequence"/>
</dbReference>
<dbReference type="PANTHER" id="PTHR10587">
    <property type="entry name" value="GLYCOSYL TRANSFERASE-RELATED"/>
    <property type="match status" value="1"/>
</dbReference>
<dbReference type="InterPro" id="IPR050248">
    <property type="entry name" value="Polysacc_deacetylase_ArnD"/>
</dbReference>
<dbReference type="SUPFAM" id="SSF88713">
    <property type="entry name" value="Glycoside hydrolase/deacetylase"/>
    <property type="match status" value="1"/>
</dbReference>
<proteinExistence type="predicted"/>
<name>A0A7X1LQ03_9ACTN</name>
<evidence type="ECO:0000313" key="2">
    <source>
        <dbReference type="EMBL" id="MBC2865555.1"/>
    </source>
</evidence>
<dbReference type="Pfam" id="PF01522">
    <property type="entry name" value="Polysacc_deac_1"/>
    <property type="match status" value="1"/>
</dbReference>
<dbReference type="GO" id="GO:0016810">
    <property type="term" value="F:hydrolase activity, acting on carbon-nitrogen (but not peptide) bonds"/>
    <property type="evidence" value="ECO:0007669"/>
    <property type="project" value="InterPro"/>
</dbReference>
<organism evidence="2 3">
    <name type="scientific">Streptomyces mexicanus</name>
    <dbReference type="NCBI Taxonomy" id="178566"/>
    <lineage>
        <taxon>Bacteria</taxon>
        <taxon>Bacillati</taxon>
        <taxon>Actinomycetota</taxon>
        <taxon>Actinomycetes</taxon>
        <taxon>Kitasatosporales</taxon>
        <taxon>Streptomycetaceae</taxon>
        <taxon>Streptomyces</taxon>
    </lineage>
</organism>
<evidence type="ECO:0000259" key="1">
    <source>
        <dbReference type="PROSITE" id="PS51677"/>
    </source>
</evidence>
<dbReference type="Gene3D" id="3.20.20.370">
    <property type="entry name" value="Glycoside hydrolase/deacetylase"/>
    <property type="match status" value="1"/>
</dbReference>
<sequence>MLRPAAAALAPVAAVAAAHIVPAATWLPRLRAVCFPRLAGLGRPDHVALTFDDGPDPRSTPHFLDALDRLGVRATFFVLGASAVRFPELTRDIARRGHELAVHGWTHSRPWLPAPARDLAEIARAARVVRDITGRQPLWYRPPYGILTGGRWAAGRRLGLRPVLWTAWGRDWTADATPATVRATVSVDLRGGGTILLHDSDRASAPGCWRAALGALPALVVGCRDVGWEVGTLAEHAVDHRGADRRGDARAEVAPWSGQDAWQHERHVVEPM</sequence>
<dbReference type="InterPro" id="IPR011330">
    <property type="entry name" value="Glyco_hydro/deAcase_b/a-brl"/>
</dbReference>
<dbReference type="CDD" id="cd10959">
    <property type="entry name" value="CE4_NodB_like_3"/>
    <property type="match status" value="1"/>
</dbReference>